<organism evidence="2 3">
    <name type="scientific">Klebsiella phage vB_KpnP_IME205</name>
    <name type="common">Bacteriophage vB_KpnP_IME205</name>
    <dbReference type="NCBI Taxonomy" id="1770232"/>
    <lineage>
        <taxon>Viruses</taxon>
        <taxon>Duplodnaviria</taxon>
        <taxon>Heunggongvirae</taxon>
        <taxon>Uroviricota</taxon>
        <taxon>Caudoviricetes</taxon>
        <taxon>Autographivirales</taxon>
        <taxon>Autotranscriptaviridae</taxon>
        <taxon>Studiervirinae</taxon>
        <taxon>Przondovirus</taxon>
        <taxon>Przondovirus IME205</taxon>
    </lineage>
</organism>
<sequence length="143" mass="15954">MHKLTKVQTAQSLLSRTIPNGECLEWTGSLRSGYGRVTTQGKGWTVIRLIWELLNGPIDKGLVVRHKCDNRKCCNPEHLELGTRADNMNDRFLRGGYNMYPSPESVVSLRRIGVTQSSIAAFFGVTQGHISRICSGEYRGAKC</sequence>
<dbReference type="EMBL" id="KU183006">
    <property type="protein sequence ID" value="ALT58477.1"/>
    <property type="molecule type" value="Genomic_DNA"/>
</dbReference>
<dbReference type="InterPro" id="IPR044925">
    <property type="entry name" value="His-Me_finger_sf"/>
</dbReference>
<reference evidence="3" key="1">
    <citation type="submission" date="2015-11" db="EMBL/GenBank/DDBJ databases">
        <authorList>
            <person name="Bai C."/>
            <person name="Tong Y."/>
            <person name="Liu Y."/>
            <person name="Liu X."/>
            <person name="An X."/>
            <person name="Mi Z."/>
            <person name="Zhang Z."/>
        </authorList>
    </citation>
    <scope>NUCLEOTIDE SEQUENCE [LARGE SCALE GENOMIC DNA]</scope>
</reference>
<evidence type="ECO:0000259" key="1">
    <source>
        <dbReference type="Pfam" id="PF13392"/>
    </source>
</evidence>
<dbReference type="KEGG" id="vg:54975944"/>
<dbReference type="RefSeq" id="YP_009785879.1">
    <property type="nucleotide sequence ID" value="NC_047761.1"/>
</dbReference>
<keyword evidence="3" id="KW-1185">Reference proteome</keyword>
<dbReference type="Pfam" id="PF13392">
    <property type="entry name" value="HNH_3"/>
    <property type="match status" value="1"/>
</dbReference>
<dbReference type="InterPro" id="IPR003615">
    <property type="entry name" value="HNH_nuc"/>
</dbReference>
<evidence type="ECO:0000313" key="2">
    <source>
        <dbReference type="EMBL" id="ALT58477.1"/>
    </source>
</evidence>
<dbReference type="Gene3D" id="3.90.75.20">
    <property type="match status" value="1"/>
</dbReference>
<dbReference type="Proteomes" id="UP000221941">
    <property type="component" value="Segment"/>
</dbReference>
<evidence type="ECO:0000313" key="3">
    <source>
        <dbReference type="Proteomes" id="UP000221941"/>
    </source>
</evidence>
<organismHost>
    <name type="scientific">Klebsiella pneumoniae</name>
    <dbReference type="NCBI Taxonomy" id="573"/>
</organismHost>
<protein>
    <recommendedName>
        <fullName evidence="1">HNH nuclease domain-containing protein</fullName>
    </recommendedName>
</protein>
<feature type="domain" description="HNH nuclease" evidence="1">
    <location>
        <begin position="48"/>
        <end position="88"/>
    </location>
</feature>
<dbReference type="GeneID" id="54975944"/>
<proteinExistence type="predicted"/>
<accession>A0A0U3DFD0</accession>
<dbReference type="SUPFAM" id="SSF54060">
    <property type="entry name" value="His-Me finger endonucleases"/>
    <property type="match status" value="1"/>
</dbReference>
<name>A0A0U3DFD0_BPKIM</name>